<gene>
    <name evidence="1" type="ORF">RIF29_38458</name>
</gene>
<keyword evidence="2" id="KW-1185">Reference proteome</keyword>
<dbReference type="AlphaFoldDB" id="A0AAN9E074"/>
<accession>A0AAN9E074</accession>
<dbReference type="EMBL" id="JAYWIO010000008">
    <property type="protein sequence ID" value="KAK7243651.1"/>
    <property type="molecule type" value="Genomic_DNA"/>
</dbReference>
<reference evidence="1 2" key="1">
    <citation type="submission" date="2024-01" db="EMBL/GenBank/DDBJ databases">
        <title>The genomes of 5 underutilized Papilionoideae crops provide insights into root nodulation and disease resistanc.</title>
        <authorList>
            <person name="Yuan L."/>
        </authorList>
    </citation>
    <scope>NUCLEOTIDE SEQUENCE [LARGE SCALE GENOMIC DNA]</scope>
    <source>
        <strain evidence="1">ZHUSHIDOU_FW_LH</strain>
        <tissue evidence="1">Leaf</tissue>
    </source>
</reference>
<protein>
    <submittedName>
        <fullName evidence="1">Uncharacterized protein</fullName>
    </submittedName>
</protein>
<evidence type="ECO:0000313" key="1">
    <source>
        <dbReference type="EMBL" id="KAK7243651.1"/>
    </source>
</evidence>
<organism evidence="1 2">
    <name type="scientific">Crotalaria pallida</name>
    <name type="common">Smooth rattlebox</name>
    <name type="synonym">Crotalaria striata</name>
    <dbReference type="NCBI Taxonomy" id="3830"/>
    <lineage>
        <taxon>Eukaryota</taxon>
        <taxon>Viridiplantae</taxon>
        <taxon>Streptophyta</taxon>
        <taxon>Embryophyta</taxon>
        <taxon>Tracheophyta</taxon>
        <taxon>Spermatophyta</taxon>
        <taxon>Magnoliopsida</taxon>
        <taxon>eudicotyledons</taxon>
        <taxon>Gunneridae</taxon>
        <taxon>Pentapetalae</taxon>
        <taxon>rosids</taxon>
        <taxon>fabids</taxon>
        <taxon>Fabales</taxon>
        <taxon>Fabaceae</taxon>
        <taxon>Papilionoideae</taxon>
        <taxon>50 kb inversion clade</taxon>
        <taxon>genistoids sensu lato</taxon>
        <taxon>core genistoids</taxon>
        <taxon>Crotalarieae</taxon>
        <taxon>Crotalaria</taxon>
    </lineage>
</organism>
<comment type="caution">
    <text evidence="1">The sequence shown here is derived from an EMBL/GenBank/DDBJ whole genome shotgun (WGS) entry which is preliminary data.</text>
</comment>
<evidence type="ECO:0000313" key="2">
    <source>
        <dbReference type="Proteomes" id="UP001372338"/>
    </source>
</evidence>
<dbReference type="Proteomes" id="UP001372338">
    <property type="component" value="Unassembled WGS sequence"/>
</dbReference>
<sequence length="88" mass="9955">MVPNPTTASRVRNWDCVLISIRKEGFSLSQMVVREMRVDDAAMSEDGDEQLQCMATIATTVVTCTTVVNRHFPRRRQLSLTKWEGLVA</sequence>
<name>A0AAN9E074_CROPI</name>
<proteinExistence type="predicted"/>